<reference evidence="3" key="1">
    <citation type="submission" date="2018-08" db="EMBL/GenBank/DDBJ databases">
        <authorList>
            <person name="Zhang J."/>
            <person name="Du Z.-J."/>
        </authorList>
    </citation>
    <scope>NUCLEOTIDE SEQUENCE [LARGE SCALE GENOMIC DNA]</scope>
    <source>
        <strain evidence="3">KCTC 52655</strain>
    </source>
</reference>
<dbReference type="AlphaFoldDB" id="A0A3D8M2T2"/>
<dbReference type="InterPro" id="IPR005122">
    <property type="entry name" value="Uracil-DNA_glycosylase-like"/>
</dbReference>
<protein>
    <submittedName>
        <fullName evidence="2">Uracil-DNA glycosylase family protein</fullName>
    </submittedName>
</protein>
<dbReference type="InterPro" id="IPR047124">
    <property type="entry name" value="HI_0220.2"/>
</dbReference>
<dbReference type="RefSeq" id="WP_115594498.1">
    <property type="nucleotide sequence ID" value="NZ_QRHA01000016.1"/>
</dbReference>
<evidence type="ECO:0000313" key="3">
    <source>
        <dbReference type="Proteomes" id="UP000256561"/>
    </source>
</evidence>
<dbReference type="SMART" id="SM00987">
    <property type="entry name" value="UreE_C"/>
    <property type="match status" value="1"/>
</dbReference>
<proteinExistence type="predicted"/>
<dbReference type="Proteomes" id="UP000256561">
    <property type="component" value="Unassembled WGS sequence"/>
</dbReference>
<gene>
    <name evidence="2" type="ORF">DXV75_16315</name>
</gene>
<comment type="caution">
    <text evidence="2">The sequence shown here is derived from an EMBL/GenBank/DDBJ whole genome shotgun (WGS) entry which is preliminary data.</text>
</comment>
<dbReference type="Gene3D" id="3.40.470.10">
    <property type="entry name" value="Uracil-DNA glycosylase-like domain"/>
    <property type="match status" value="1"/>
</dbReference>
<dbReference type="EMBL" id="QRHA01000016">
    <property type="protein sequence ID" value="RDV24023.1"/>
    <property type="molecule type" value="Genomic_DNA"/>
</dbReference>
<dbReference type="PANTHER" id="PTHR42160:SF1">
    <property type="entry name" value="URACIL-DNA GLYCOSYLASE SUPERFAMILY PROTEIN"/>
    <property type="match status" value="1"/>
</dbReference>
<dbReference type="OrthoDB" id="9789139at2"/>
<name>A0A3D8M2T2_9ALTE</name>
<evidence type="ECO:0000259" key="1">
    <source>
        <dbReference type="SMART" id="SM00986"/>
    </source>
</evidence>
<keyword evidence="3" id="KW-1185">Reference proteome</keyword>
<dbReference type="Pfam" id="PF03167">
    <property type="entry name" value="UDG"/>
    <property type="match status" value="1"/>
</dbReference>
<evidence type="ECO:0000313" key="2">
    <source>
        <dbReference type="EMBL" id="RDV24023.1"/>
    </source>
</evidence>
<dbReference type="PANTHER" id="PTHR42160">
    <property type="entry name" value="URACIL-DNA GLYCOSYLASE SUPERFAMILY PROTEIN"/>
    <property type="match status" value="1"/>
</dbReference>
<organism evidence="2 3">
    <name type="scientific">Alteromonas aestuariivivens</name>
    <dbReference type="NCBI Taxonomy" id="1938339"/>
    <lineage>
        <taxon>Bacteria</taxon>
        <taxon>Pseudomonadati</taxon>
        <taxon>Pseudomonadota</taxon>
        <taxon>Gammaproteobacteria</taxon>
        <taxon>Alteromonadales</taxon>
        <taxon>Alteromonadaceae</taxon>
        <taxon>Alteromonas/Salinimonas group</taxon>
        <taxon>Alteromonas</taxon>
    </lineage>
</organism>
<dbReference type="SMART" id="SM00986">
    <property type="entry name" value="UDG"/>
    <property type="match status" value="1"/>
</dbReference>
<accession>A0A3D8M2T2</accession>
<feature type="domain" description="Uracil-DNA glycosylase-like" evidence="1">
    <location>
        <begin position="38"/>
        <end position="192"/>
    </location>
</feature>
<dbReference type="CDD" id="cd10033">
    <property type="entry name" value="UDG_like"/>
    <property type="match status" value="1"/>
</dbReference>
<sequence length="205" mass="23213">MTVTKKSKKSLSDFQQLLQEVQRCALCQQHLPFTANPVISVGQTAKIIIIGQAPGIKAHQTSTPWNDASGHRLREWLGIGNEIFYNPDLVALMPMGFCFPGYIKGADAPPRRECAPQWHSKLLAHLSPELTLLIGRYAQNYYLPQYNNLTDAVRHQGEEFIGPFVLPHPSGRNNRWLKINPWFEEAILPGIRKKLQASLKNQDTF</sequence>
<dbReference type="SUPFAM" id="SSF52141">
    <property type="entry name" value="Uracil-DNA glycosylase-like"/>
    <property type="match status" value="1"/>
</dbReference>
<dbReference type="InterPro" id="IPR036895">
    <property type="entry name" value="Uracil-DNA_glycosylase-like_sf"/>
</dbReference>